<evidence type="ECO:0000259" key="6">
    <source>
        <dbReference type="Pfam" id="PF03738"/>
    </source>
</evidence>
<feature type="domain" description="Glutathionylspermidine synthase pre-ATP-grasp-like" evidence="6">
    <location>
        <begin position="450"/>
        <end position="814"/>
    </location>
</feature>
<dbReference type="Pfam" id="PF03738">
    <property type="entry name" value="GSP_synth"/>
    <property type="match status" value="1"/>
</dbReference>
<evidence type="ECO:0000256" key="3">
    <source>
        <dbReference type="ARBA" id="ARBA00022741"/>
    </source>
</evidence>
<keyword evidence="1" id="KW-0436">Ligase</keyword>
<dbReference type="GO" id="GO:0005524">
    <property type="term" value="F:ATP binding"/>
    <property type="evidence" value="ECO:0007669"/>
    <property type="project" value="UniProtKB-KW"/>
</dbReference>
<dbReference type="GO" id="GO:0046872">
    <property type="term" value="F:metal ion binding"/>
    <property type="evidence" value="ECO:0007669"/>
    <property type="project" value="UniProtKB-KW"/>
</dbReference>
<organism evidence="8 9">
    <name type="scientific">Clostridium drakei</name>
    <dbReference type="NCBI Taxonomy" id="332101"/>
    <lineage>
        <taxon>Bacteria</taxon>
        <taxon>Bacillati</taxon>
        <taxon>Bacillota</taxon>
        <taxon>Clostridia</taxon>
        <taxon>Eubacteriales</taxon>
        <taxon>Clostridiaceae</taxon>
        <taxon>Clostridium</taxon>
    </lineage>
</organism>
<evidence type="ECO:0000313" key="8">
    <source>
        <dbReference type="EMBL" id="AWI06969.1"/>
    </source>
</evidence>
<dbReference type="KEGG" id="cdrk:B9W14_21565"/>
<dbReference type="Gene3D" id="3.30.1490.270">
    <property type="match status" value="1"/>
</dbReference>
<evidence type="ECO:0008006" key="10">
    <source>
        <dbReference type="Google" id="ProtNLM"/>
    </source>
</evidence>
<keyword evidence="4" id="KW-0067">ATP-binding</keyword>
<name>A0A2U8DWE3_9CLOT</name>
<dbReference type="OrthoDB" id="9765517at2"/>
<sequence>MYNSLTDKLLFDYYMIDCRRKETIFSPCPFYLDNKTVDNMKKSAETLDLLVKRIIKNINGDFFDFQQYIKDFKFKQNIVDLKIPLSPMFWVRYDAFIREDGGIFFSEFNYDKPCAQREILVSEYLETHNNLNSGFKDKFIASFKNIVNDFFKNHLHKTFNIAVLVDPCHLEECHLSFLYKDIMENSNFHFIAVGPKNLKVVDGNLLAFGKKKIHVILRQFPTEHMDEVCHIEEILNLYNQGKVLIINDPRVIIGQCKSLFAYLWSLIEKQDKRLSEHEREVIKNTLPQTRIFKKDYLKDVLKNKNKYVLKPIYGRYSENVFIGILHSEEEWKKSVEYVLENPDDFILQKFCAIHKDAVTTVSEDRFIPKEAFGNFGVYLINGKVEGFCTRWNESYLTCDESTWITPIGWSDKHIDILHFTGNNRKEIWDKISDRAMMEYDFTGSYFRDKEYTSLNSLILNKSKFDELKNAANNICTIFKKAQNLVLENINAFSDILGIHGLENIVKDKNTNSFLFLGRIDWCLNNKGEWKLLEINSETPAGLVESIGISKIIQEELNIPYKNPNENMVSMIREEFFKILKDYSKNHDISNIGILSGTYYEDWYNTSIIYNIVKDLPYKISMGNIYDVKVNNDKLYLYDKPLDAVFRYYPLDWFIHESRTDILNAMKQNTLSINPPHTIVTQTKAFLALIFELKQQGFFSKDENLIIEKYISETSFDVRKLNTTDICIKPLLEREGNGVLLGYEVSKEPEYSFIFQKREHMTPIDYDIYSTLHKENRLLYPIFGTYITGDKFCGLYTRLGNLITTSSCIYSPIFIKEDI</sequence>
<proteinExistence type="predicted"/>
<keyword evidence="5" id="KW-0460">Magnesium</keyword>
<dbReference type="GO" id="GO:0016874">
    <property type="term" value="F:ligase activity"/>
    <property type="evidence" value="ECO:0007669"/>
    <property type="project" value="UniProtKB-KW"/>
</dbReference>
<keyword evidence="9" id="KW-1185">Reference proteome</keyword>
<evidence type="ECO:0000259" key="7">
    <source>
        <dbReference type="Pfam" id="PF14403"/>
    </source>
</evidence>
<evidence type="ECO:0000256" key="4">
    <source>
        <dbReference type="ARBA" id="ARBA00022840"/>
    </source>
</evidence>
<protein>
    <recommendedName>
        <fullName evidence="10">Glutathionylspermidine synthase</fullName>
    </recommendedName>
</protein>
<keyword evidence="2" id="KW-0479">Metal-binding</keyword>
<dbReference type="SUPFAM" id="SSF56059">
    <property type="entry name" value="Glutathione synthetase ATP-binding domain-like"/>
    <property type="match status" value="2"/>
</dbReference>
<dbReference type="AlphaFoldDB" id="A0A2U8DWE3"/>
<accession>A0A2U8DWE3</accession>
<dbReference type="EMBL" id="CP020953">
    <property type="protein sequence ID" value="AWI06969.1"/>
    <property type="molecule type" value="Genomic_DNA"/>
</dbReference>
<evidence type="ECO:0000256" key="5">
    <source>
        <dbReference type="ARBA" id="ARBA00022842"/>
    </source>
</evidence>
<evidence type="ECO:0000256" key="1">
    <source>
        <dbReference type="ARBA" id="ARBA00022598"/>
    </source>
</evidence>
<feature type="domain" description="Circularly permuted ATP-grasp type 2" evidence="7">
    <location>
        <begin position="193"/>
        <end position="359"/>
    </location>
</feature>
<reference evidence="9" key="1">
    <citation type="submission" date="2017-04" db="EMBL/GenBank/DDBJ databases">
        <authorList>
            <person name="Song Y."/>
            <person name="Cho B.-K."/>
        </authorList>
    </citation>
    <scope>NUCLEOTIDE SEQUENCE [LARGE SCALE GENOMIC DNA]</scope>
    <source>
        <strain evidence="9">SL1</strain>
    </source>
</reference>
<evidence type="ECO:0000256" key="2">
    <source>
        <dbReference type="ARBA" id="ARBA00022723"/>
    </source>
</evidence>
<keyword evidence="3" id="KW-0547">Nucleotide-binding</keyword>
<dbReference type="Pfam" id="PF14403">
    <property type="entry name" value="CP_ATPgrasp_2"/>
    <property type="match status" value="1"/>
</dbReference>
<evidence type="ECO:0000313" key="9">
    <source>
        <dbReference type="Proteomes" id="UP000244910"/>
    </source>
</evidence>
<dbReference type="Proteomes" id="UP000244910">
    <property type="component" value="Chromosome"/>
</dbReference>
<gene>
    <name evidence="8" type="ORF">B9W14_21565</name>
</gene>
<dbReference type="InterPro" id="IPR025841">
    <property type="entry name" value="CP_ATPgrasp_2"/>
</dbReference>
<dbReference type="InterPro" id="IPR005494">
    <property type="entry name" value="GSPS_pre-ATP-grasp-like_dom"/>
</dbReference>
<dbReference type="RefSeq" id="WP_032078892.1">
    <property type="nucleotide sequence ID" value="NZ_CP020953.1"/>
</dbReference>